<comment type="similarity">
    <text evidence="1">Belongs to the histone deacetylase family.</text>
</comment>
<dbReference type="Pfam" id="PF00850">
    <property type="entry name" value="Hist_deacetyl"/>
    <property type="match status" value="1"/>
</dbReference>
<reference evidence="3 4" key="1">
    <citation type="submission" date="2017-09" db="EMBL/GenBank/DDBJ databases">
        <title>Depth-based differentiation of microbial function through sediment-hosted aquifers and enrichment of novel symbionts in the deep terrestrial subsurface.</title>
        <authorList>
            <person name="Probst A.J."/>
            <person name="Ladd B."/>
            <person name="Jarett J.K."/>
            <person name="Geller-Mcgrath D.E."/>
            <person name="Sieber C.M."/>
            <person name="Emerson J.B."/>
            <person name="Anantharaman K."/>
            <person name="Thomas B.C."/>
            <person name="Malmstrom R."/>
            <person name="Stieglmeier M."/>
            <person name="Klingl A."/>
            <person name="Woyke T."/>
            <person name="Ryan C.M."/>
            <person name="Banfield J.F."/>
        </authorList>
    </citation>
    <scope>NUCLEOTIDE SEQUENCE [LARGE SCALE GENOMIC DNA]</scope>
    <source>
        <strain evidence="3">CG23_combo_of_CG06-09_8_20_14_all_39_25</strain>
    </source>
</reference>
<dbReference type="AlphaFoldDB" id="A0A2G9YS40"/>
<sequence length="284" mass="32583">MKRTGIFFPYMEGERLKDFPNPALEGILEKENVFYHDTRYEVMDGAYYLKKMPEELLAEVHTKEMIERVKKLEAFDGVIWSASGTVQASEMIFEGKIDNAFVFTGYGDHHAGKDFYGGGCYFNSAALAIANARRKYGIKRFAIVDTDPHHGDGTWDLFKEDQDVLYICFCVRANETNRNNKIDVSIPWKLSSKEYLMIVESELSTIRDHQPELIFWNFGYDGTQDEYGDIGISKGCHQKLAKRFKKVADEVCRGRLITVLCGGHQRKIATYVIPRIIRCLADIE</sequence>
<evidence type="ECO:0000313" key="4">
    <source>
        <dbReference type="Proteomes" id="UP000229054"/>
    </source>
</evidence>
<dbReference type="Proteomes" id="UP000229054">
    <property type="component" value="Unassembled WGS sequence"/>
</dbReference>
<protein>
    <recommendedName>
        <fullName evidence="2">Histone deacetylase domain-containing protein</fullName>
    </recommendedName>
</protein>
<proteinExistence type="inferred from homology"/>
<dbReference type="PRINTS" id="PR01270">
    <property type="entry name" value="HDASUPER"/>
</dbReference>
<accession>A0A2G9YS40</accession>
<feature type="domain" description="Histone deacetylase" evidence="2">
    <location>
        <begin position="80"/>
        <end position="272"/>
    </location>
</feature>
<evidence type="ECO:0000313" key="3">
    <source>
        <dbReference type="EMBL" id="PIP22057.1"/>
    </source>
</evidence>
<dbReference type="InterPro" id="IPR023696">
    <property type="entry name" value="Ureohydrolase_dom_sf"/>
</dbReference>
<gene>
    <name evidence="3" type="ORF">COX38_02770</name>
</gene>
<comment type="caution">
    <text evidence="3">The sequence shown here is derived from an EMBL/GenBank/DDBJ whole genome shotgun (WGS) entry which is preliminary data.</text>
</comment>
<evidence type="ECO:0000256" key="1">
    <source>
        <dbReference type="ARBA" id="ARBA00005947"/>
    </source>
</evidence>
<dbReference type="SUPFAM" id="SSF52768">
    <property type="entry name" value="Arginase/deacetylase"/>
    <property type="match status" value="1"/>
</dbReference>
<dbReference type="InterPro" id="IPR037138">
    <property type="entry name" value="His_deacetylse_dom_sf"/>
</dbReference>
<dbReference type="PANTHER" id="PTHR10625:SF10">
    <property type="entry name" value="HISTONE DEACETYLASE HDAC1"/>
    <property type="match status" value="1"/>
</dbReference>
<dbReference type="PANTHER" id="PTHR10625">
    <property type="entry name" value="HISTONE DEACETYLASE HDAC1-RELATED"/>
    <property type="match status" value="1"/>
</dbReference>
<dbReference type="EMBL" id="PCRN01000094">
    <property type="protein sequence ID" value="PIP22057.1"/>
    <property type="molecule type" value="Genomic_DNA"/>
</dbReference>
<dbReference type="Gene3D" id="3.40.800.20">
    <property type="entry name" value="Histone deacetylase domain"/>
    <property type="match status" value="1"/>
</dbReference>
<name>A0A2G9YS40_9BACT</name>
<evidence type="ECO:0000259" key="2">
    <source>
        <dbReference type="Pfam" id="PF00850"/>
    </source>
</evidence>
<dbReference type="InterPro" id="IPR000286">
    <property type="entry name" value="HDACs"/>
</dbReference>
<dbReference type="GO" id="GO:0040029">
    <property type="term" value="P:epigenetic regulation of gene expression"/>
    <property type="evidence" value="ECO:0007669"/>
    <property type="project" value="TreeGrafter"/>
</dbReference>
<dbReference type="GO" id="GO:0004407">
    <property type="term" value="F:histone deacetylase activity"/>
    <property type="evidence" value="ECO:0007669"/>
    <property type="project" value="TreeGrafter"/>
</dbReference>
<organism evidence="3 4">
    <name type="scientific">Candidatus Nealsonbacteria bacterium CG23_combo_of_CG06-09_8_20_14_all_39_25</name>
    <dbReference type="NCBI Taxonomy" id="1974723"/>
    <lineage>
        <taxon>Bacteria</taxon>
        <taxon>Candidatus Nealsoniibacteriota</taxon>
    </lineage>
</organism>
<dbReference type="InterPro" id="IPR023801">
    <property type="entry name" value="His_deacetylse_dom"/>
</dbReference>